<reference evidence="3" key="1">
    <citation type="journal article" date="2019" name="Int. J. Syst. Evol. Microbiol.">
        <title>The Global Catalogue of Microorganisms (GCM) 10K type strain sequencing project: providing services to taxonomists for standard genome sequencing and annotation.</title>
        <authorList>
            <consortium name="The Broad Institute Genomics Platform"/>
            <consortium name="The Broad Institute Genome Sequencing Center for Infectious Disease"/>
            <person name="Wu L."/>
            <person name="Ma J."/>
        </authorList>
    </citation>
    <scope>NUCLEOTIDE SEQUENCE [LARGE SCALE GENOMIC DNA]</scope>
    <source>
        <strain evidence="3">ZS-22-S1</strain>
    </source>
</reference>
<comment type="caution">
    <text evidence="2">The sequence shown here is derived from an EMBL/GenBank/DDBJ whole genome shotgun (WGS) entry which is preliminary data.</text>
</comment>
<keyword evidence="1" id="KW-1133">Transmembrane helix</keyword>
<evidence type="ECO:0000313" key="3">
    <source>
        <dbReference type="Proteomes" id="UP001595859"/>
    </source>
</evidence>
<protein>
    <submittedName>
        <fullName evidence="2">DUF6703 family protein</fullName>
    </submittedName>
</protein>
<dbReference type="RefSeq" id="WP_378058513.1">
    <property type="nucleotide sequence ID" value="NZ_JBHSIS010000010.1"/>
</dbReference>
<feature type="transmembrane region" description="Helical" evidence="1">
    <location>
        <begin position="46"/>
        <end position="67"/>
    </location>
</feature>
<feature type="transmembrane region" description="Helical" evidence="1">
    <location>
        <begin position="74"/>
        <end position="92"/>
    </location>
</feature>
<dbReference type="Proteomes" id="UP001595859">
    <property type="component" value="Unassembled WGS sequence"/>
</dbReference>
<sequence>MRERRSMKAKLIEGEGPLSRVPPFVVFLLVAAIFVVGILVGGGIGALLLGLLAAGVAVLLAVTWQVLSPSERAGRVFILAVLAVVAVSVLLTK</sequence>
<evidence type="ECO:0000256" key="1">
    <source>
        <dbReference type="SAM" id="Phobius"/>
    </source>
</evidence>
<dbReference type="Pfam" id="PF20444">
    <property type="entry name" value="DUF6703"/>
    <property type="match status" value="1"/>
</dbReference>
<dbReference type="EMBL" id="JBHSIS010000010">
    <property type="protein sequence ID" value="MFC4856548.1"/>
    <property type="molecule type" value="Genomic_DNA"/>
</dbReference>
<feature type="transmembrane region" description="Helical" evidence="1">
    <location>
        <begin position="21"/>
        <end position="40"/>
    </location>
</feature>
<accession>A0ABV9S6U6</accession>
<organism evidence="2 3">
    <name type="scientific">Actinophytocola glycyrrhizae</name>
    <dbReference type="NCBI Taxonomy" id="2044873"/>
    <lineage>
        <taxon>Bacteria</taxon>
        <taxon>Bacillati</taxon>
        <taxon>Actinomycetota</taxon>
        <taxon>Actinomycetes</taxon>
        <taxon>Pseudonocardiales</taxon>
        <taxon>Pseudonocardiaceae</taxon>
    </lineage>
</organism>
<keyword evidence="1" id="KW-0472">Membrane</keyword>
<dbReference type="InterPro" id="IPR046549">
    <property type="entry name" value="DUF6703"/>
</dbReference>
<proteinExistence type="predicted"/>
<name>A0ABV9S6U6_9PSEU</name>
<keyword evidence="3" id="KW-1185">Reference proteome</keyword>
<evidence type="ECO:0000313" key="2">
    <source>
        <dbReference type="EMBL" id="MFC4856548.1"/>
    </source>
</evidence>
<gene>
    <name evidence="2" type="ORF">ACFPCV_23845</name>
</gene>
<keyword evidence="1" id="KW-0812">Transmembrane</keyword>